<name>A0ABN2KLI4_9MICO</name>
<comment type="caution">
    <text evidence="3">The sequence shown here is derived from an EMBL/GenBank/DDBJ whole genome shotgun (WGS) entry which is preliminary data.</text>
</comment>
<protein>
    <submittedName>
        <fullName evidence="3">Uncharacterized protein</fullName>
    </submittedName>
</protein>
<dbReference type="Gene3D" id="2.60.120.380">
    <property type="match status" value="1"/>
</dbReference>
<evidence type="ECO:0000256" key="1">
    <source>
        <dbReference type="SAM" id="MobiDB-lite"/>
    </source>
</evidence>
<keyword evidence="2" id="KW-0732">Signal</keyword>
<reference evidence="3 4" key="1">
    <citation type="journal article" date="2019" name="Int. J. Syst. Evol. Microbiol.">
        <title>The Global Catalogue of Microorganisms (GCM) 10K type strain sequencing project: providing services to taxonomists for standard genome sequencing and annotation.</title>
        <authorList>
            <consortium name="The Broad Institute Genomics Platform"/>
            <consortium name="The Broad Institute Genome Sequencing Center for Infectious Disease"/>
            <person name="Wu L."/>
            <person name="Ma J."/>
        </authorList>
    </citation>
    <scope>NUCLEOTIDE SEQUENCE [LARGE SCALE GENOMIC DNA]</scope>
    <source>
        <strain evidence="3 4">JCM 15591</strain>
    </source>
</reference>
<evidence type="ECO:0000313" key="4">
    <source>
        <dbReference type="Proteomes" id="UP001501475"/>
    </source>
</evidence>
<evidence type="ECO:0000256" key="2">
    <source>
        <dbReference type="SAM" id="SignalP"/>
    </source>
</evidence>
<feature type="region of interest" description="Disordered" evidence="1">
    <location>
        <begin position="124"/>
        <end position="143"/>
    </location>
</feature>
<accession>A0ABN2KLI4</accession>
<feature type="chain" id="PRO_5045272694" evidence="2">
    <location>
        <begin position="25"/>
        <end position="663"/>
    </location>
</feature>
<evidence type="ECO:0000313" key="3">
    <source>
        <dbReference type="EMBL" id="GAA1759465.1"/>
    </source>
</evidence>
<proteinExistence type="predicted"/>
<dbReference type="EMBL" id="BAAAPN010000045">
    <property type="protein sequence ID" value="GAA1759465.1"/>
    <property type="molecule type" value="Genomic_DNA"/>
</dbReference>
<dbReference type="Proteomes" id="UP001501475">
    <property type="component" value="Unassembled WGS sequence"/>
</dbReference>
<gene>
    <name evidence="3" type="ORF">GCM10009810_18660</name>
</gene>
<keyword evidence="4" id="KW-1185">Reference proteome</keyword>
<sequence>MAMARARMVAAGALTLALSGTAIGMASVAAGSAAPRAATTESGELTPVEEARLNAGRQLARPGTGATGANPVISYLPDLHGVDMMSWRRVLTERSQGRAAPSAAVQAAASPGGRLSPVLTYREKEPAGVGGRNDTTWTGERVTPFGTAAGARNRMVVTGALADLSPTARQLTPSAEDDGAIPLARQTGIAGNGRITVTGTIGDGPHGTRGDKSGDFDWYAVTAKPGETIRAELSGADEYATTMIADATGTLLALGWQVPGGGDAQAATYYTTTGGTFYVQVTLGSMWQKDSFDSGSGTGQGPTTRYSLNLGSWRSDRDAVVVHLRKGDVLGASVAGQAKRVSVQRWDAQYVTGATDADLSFIYPEASPLPGGGNATVAYVAEADGWYGVITENGVGRYTNTVEVYRPGGSESATPQTIYLDFDGAVIDTSIFGGDNPRAKLSPLKSFLAGWGLTEADLPPLAEQITATATENLQADLARRGIPGFSVKVVNGLRAPDTFGRPGVSRIIIGGTIGESGIETVGIAQSIDPGNFERAETALVLLDMMSAPVAGNPLSVVSLNSYIGTKTPRVKFVGRAIGNVVSHEAGHYIGNFHTDNGNLVSSLMDSGGRGFWRMFQAGPDKVGGTADDGDTDFSTDRFSLWEPFFGAEDTANVSAWAFAKRPS</sequence>
<feature type="signal peptide" evidence="2">
    <location>
        <begin position="1"/>
        <end position="24"/>
    </location>
</feature>
<organism evidence="3 4">
    <name type="scientific">Nostocoides vanveenii</name>
    <dbReference type="NCBI Taxonomy" id="330835"/>
    <lineage>
        <taxon>Bacteria</taxon>
        <taxon>Bacillati</taxon>
        <taxon>Actinomycetota</taxon>
        <taxon>Actinomycetes</taxon>
        <taxon>Micrococcales</taxon>
        <taxon>Intrasporangiaceae</taxon>
        <taxon>Nostocoides</taxon>
    </lineage>
</organism>